<feature type="domain" description="WDHD1 first WD40" evidence="9">
    <location>
        <begin position="20"/>
        <end position="277"/>
    </location>
</feature>
<evidence type="ECO:0000259" key="8">
    <source>
        <dbReference type="Pfam" id="PF20946"/>
    </source>
</evidence>
<keyword evidence="11" id="KW-1185">Reference proteome</keyword>
<dbReference type="Pfam" id="PF12341">
    <property type="entry name" value="Mcl1_mid"/>
    <property type="match status" value="1"/>
</dbReference>
<name>A0ABN7T216_OIKDI</name>
<feature type="compositionally biased region" description="Polar residues" evidence="6">
    <location>
        <begin position="873"/>
        <end position="884"/>
    </location>
</feature>
<protein>
    <submittedName>
        <fullName evidence="10">Oidioi.mRNA.OKI2018_I69.chr2.g4740.t1.cds</fullName>
    </submittedName>
</protein>
<reference evidence="10 11" key="1">
    <citation type="submission" date="2021-04" db="EMBL/GenBank/DDBJ databases">
        <authorList>
            <person name="Bliznina A."/>
        </authorList>
    </citation>
    <scope>NUCLEOTIDE SEQUENCE [LARGE SCALE GENOMIC DNA]</scope>
</reference>
<dbReference type="InterPro" id="IPR048591">
    <property type="entry name" value="WDHD1/CFT4_hel"/>
</dbReference>
<evidence type="ECO:0000313" key="11">
    <source>
        <dbReference type="Proteomes" id="UP001158576"/>
    </source>
</evidence>
<evidence type="ECO:0000256" key="6">
    <source>
        <dbReference type="SAM" id="MobiDB-lite"/>
    </source>
</evidence>
<dbReference type="InterPro" id="IPR036322">
    <property type="entry name" value="WD40_repeat_dom_sf"/>
</dbReference>
<dbReference type="SMART" id="SM00320">
    <property type="entry name" value="WD40"/>
    <property type="match status" value="2"/>
</dbReference>
<feature type="region of interest" description="Disordered" evidence="6">
    <location>
        <begin position="307"/>
        <end position="381"/>
    </location>
</feature>
<keyword evidence="3" id="KW-0677">Repeat</keyword>
<feature type="compositionally biased region" description="Low complexity" evidence="6">
    <location>
        <begin position="307"/>
        <end position="321"/>
    </location>
</feature>
<evidence type="ECO:0000256" key="3">
    <source>
        <dbReference type="ARBA" id="ARBA00022737"/>
    </source>
</evidence>
<organism evidence="10 11">
    <name type="scientific">Oikopleura dioica</name>
    <name type="common">Tunicate</name>
    <dbReference type="NCBI Taxonomy" id="34765"/>
    <lineage>
        <taxon>Eukaryota</taxon>
        <taxon>Metazoa</taxon>
        <taxon>Chordata</taxon>
        <taxon>Tunicata</taxon>
        <taxon>Appendicularia</taxon>
        <taxon>Copelata</taxon>
        <taxon>Oikopleuridae</taxon>
        <taxon>Oikopleura</taxon>
    </lineage>
</organism>
<sequence>MMENRYKIHNENVGISFTNGKLLTWGESLVKAWPKGLEEECEELDCFGDVRCAVSAKHGDKILVHVTSENVDTESYEWPSLLEDKNYTLFRFTCDIGCIATLESQAIAGAGDFKIKHKDTQADKETILEGHEAPILSVSLDPRRELAASSSCDGFFKIWDLSSSQSIFEQKLFIRCSDIEHAKCPATVEFQPESGELIAVLVENGAQVFNRSDRTLLHEISDGNEATKTLAWSKCGHVLAIAWITTVSFYDSNSFAKIHEIEIEDNSSISSLCFTDKKVLIGETSGFLMAVHVSDFITKEMKKKSPAAAMKMSSESSVAMSDRSDSDDRKRNQFVDDEADDEDADDDVDDLEALWEEDARSEPENDDGNDDAPNWNYDEDSNNAISLNAIKESVLLEKPKDDSDAEADPDGPAGPFYDGLQPSKLQKAFQPGETPTYNATRYLCWNATGVIKGVVDEQRGISSIIVDFHDSTLHHSIQIANQNEFVLGDLSERAIVLASKGESEGIEKKKSVVKVMNFKSWWDKNREWQIELPRKEIAECVCTSEDSVAVATSVRYLRVFSHGGAQLRLISIPGQIVTIAANLEQLFYVYHRGQGFEGEQYMACGIITIKKSFKKKRQPLPVPTEICLSSGARLSWAGFTDEGTPAIYDSKGVVRIVSWITNKWIPVANMTTIKKNFKTVDWWYVISVNEGNKEIAAVHCHNSTYPETHPRPEVQTLRMNMPLVNPKTDIAVQEADLIMNENVTGTIYSLQSRGYKSDETMEELVQKQITKGILKLLLGAIIQDADDRGYEICKMLENPAQIQMAVRLANNKGRVKLAQKLNKLARERSGLDSSDEEDEINQVINRTNRTTIRSGSNMSVGSSRSSGSGRSENLFSRPSASTSRQAEREKAAEQLVRRKAHNPFAQKTGGENKENETKVKLDELPKMEVHRSKPKTSREKFANFRNKQKKSNAAAKSTKVQGKINFGKRKDTPAELPATKKLKTSSSTPSASKNTSGSAVTASVNMDDFAAGSDSD</sequence>
<dbReference type="InterPro" id="IPR001680">
    <property type="entry name" value="WD40_rpt"/>
</dbReference>
<proteinExistence type="predicted"/>
<feature type="compositionally biased region" description="Basic and acidic residues" evidence="6">
    <location>
        <begin position="885"/>
        <end position="896"/>
    </location>
</feature>
<dbReference type="Pfam" id="PF24817">
    <property type="entry name" value="WD40_WDHD1_1st"/>
    <property type="match status" value="1"/>
</dbReference>
<evidence type="ECO:0000313" key="10">
    <source>
        <dbReference type="EMBL" id="CAG5110328.1"/>
    </source>
</evidence>
<dbReference type="EMBL" id="OU015567">
    <property type="protein sequence ID" value="CAG5110328.1"/>
    <property type="molecule type" value="Genomic_DNA"/>
</dbReference>
<evidence type="ECO:0000259" key="7">
    <source>
        <dbReference type="Pfam" id="PF12341"/>
    </source>
</evidence>
<dbReference type="Proteomes" id="UP001158576">
    <property type="component" value="Chromosome 2"/>
</dbReference>
<dbReference type="InterPro" id="IPR022100">
    <property type="entry name" value="WDHD1/CFT4_beta-prop_2nd"/>
</dbReference>
<evidence type="ECO:0000259" key="9">
    <source>
        <dbReference type="Pfam" id="PF24817"/>
    </source>
</evidence>
<dbReference type="PANTHER" id="PTHR19932">
    <property type="entry name" value="WD REPEAT AND HMG-BOX DNA BINDING PROTEIN"/>
    <property type="match status" value="1"/>
</dbReference>
<feature type="compositionally biased region" description="Polar residues" evidence="6">
    <location>
        <begin position="842"/>
        <end position="852"/>
    </location>
</feature>
<dbReference type="InterPro" id="IPR057646">
    <property type="entry name" value="WD40_WDHD1_1st"/>
</dbReference>
<dbReference type="PROSITE" id="PS50294">
    <property type="entry name" value="WD_REPEATS_REGION"/>
    <property type="match status" value="1"/>
</dbReference>
<dbReference type="SUPFAM" id="SSF50978">
    <property type="entry name" value="WD40 repeat-like"/>
    <property type="match status" value="1"/>
</dbReference>
<dbReference type="PANTHER" id="PTHR19932:SF10">
    <property type="entry name" value="WD REPEAT AND HMG-BOX DNA-BINDING PROTEIN 1"/>
    <property type="match status" value="1"/>
</dbReference>
<feature type="repeat" description="WD" evidence="5">
    <location>
        <begin position="128"/>
        <end position="169"/>
    </location>
</feature>
<dbReference type="Gene3D" id="2.130.10.10">
    <property type="entry name" value="YVTN repeat-like/Quinoprotein amine dehydrogenase"/>
    <property type="match status" value="1"/>
</dbReference>
<keyword evidence="2 5" id="KW-0853">WD repeat</keyword>
<feature type="compositionally biased region" description="Low complexity" evidence="6">
    <location>
        <begin position="984"/>
        <end position="998"/>
    </location>
</feature>
<feature type="compositionally biased region" description="Acidic residues" evidence="6">
    <location>
        <begin position="335"/>
        <end position="356"/>
    </location>
</feature>
<feature type="compositionally biased region" description="Low complexity" evidence="6">
    <location>
        <begin position="853"/>
        <end position="871"/>
    </location>
</feature>
<feature type="compositionally biased region" description="Basic and acidic residues" evidence="6">
    <location>
        <begin position="322"/>
        <end position="334"/>
    </location>
</feature>
<feature type="compositionally biased region" description="Basic and acidic residues" evidence="6">
    <location>
        <begin position="910"/>
        <end position="942"/>
    </location>
</feature>
<evidence type="ECO:0000256" key="5">
    <source>
        <dbReference type="PROSITE-ProRule" id="PRU00221"/>
    </source>
</evidence>
<evidence type="ECO:0000256" key="2">
    <source>
        <dbReference type="ARBA" id="ARBA00022574"/>
    </source>
</evidence>
<evidence type="ECO:0000256" key="4">
    <source>
        <dbReference type="ARBA" id="ARBA00023242"/>
    </source>
</evidence>
<dbReference type="InterPro" id="IPR015943">
    <property type="entry name" value="WD40/YVTN_repeat-like_dom_sf"/>
</dbReference>
<gene>
    <name evidence="10" type="ORF">OKIOD_LOCUS13505</name>
</gene>
<feature type="domain" description="WDHD1/CFT4 second beta-propeller" evidence="7">
    <location>
        <begin position="427"/>
        <end position="723"/>
    </location>
</feature>
<dbReference type="PROSITE" id="PS50082">
    <property type="entry name" value="WD_REPEATS_2"/>
    <property type="match status" value="1"/>
</dbReference>
<evidence type="ECO:0000256" key="1">
    <source>
        <dbReference type="ARBA" id="ARBA00004123"/>
    </source>
</evidence>
<keyword evidence="4" id="KW-0539">Nucleus</keyword>
<dbReference type="Pfam" id="PF20946">
    <property type="entry name" value="Ctf4_C"/>
    <property type="match status" value="1"/>
</dbReference>
<accession>A0ABN7T216</accession>
<comment type="subcellular location">
    <subcellularLocation>
        <location evidence="1">Nucleus</location>
    </subcellularLocation>
</comment>
<feature type="region of interest" description="Disordered" evidence="6">
    <location>
        <begin position="399"/>
        <end position="422"/>
    </location>
</feature>
<feature type="region of interest" description="Disordered" evidence="6">
    <location>
        <begin position="826"/>
        <end position="1016"/>
    </location>
</feature>
<feature type="domain" description="WDHD1/CFT4 helical bundle" evidence="8">
    <location>
        <begin position="739"/>
        <end position="828"/>
    </location>
</feature>